<dbReference type="Pfam" id="PF00339">
    <property type="entry name" value="Arrestin_N"/>
    <property type="match status" value="1"/>
</dbReference>
<evidence type="ECO:0000256" key="2">
    <source>
        <dbReference type="ARBA" id="ARBA00038766"/>
    </source>
</evidence>
<evidence type="ECO:0000313" key="5">
    <source>
        <dbReference type="Proteomes" id="UP000664521"/>
    </source>
</evidence>
<dbReference type="CDD" id="cd22952">
    <property type="entry name" value="ART10-like"/>
    <property type="match status" value="1"/>
</dbReference>
<proteinExistence type="inferred from homology"/>
<dbReference type="InterPro" id="IPR011021">
    <property type="entry name" value="Arrestin-like_N"/>
</dbReference>
<dbReference type="GO" id="GO:0005886">
    <property type="term" value="C:plasma membrane"/>
    <property type="evidence" value="ECO:0007669"/>
    <property type="project" value="TreeGrafter"/>
</dbReference>
<dbReference type="SUPFAM" id="SSF81296">
    <property type="entry name" value="E set domains"/>
    <property type="match status" value="1"/>
</dbReference>
<dbReference type="AlphaFoldDB" id="A0A8H3G8P4"/>
<dbReference type="GO" id="GO:0070086">
    <property type="term" value="P:ubiquitin-dependent endocytosis"/>
    <property type="evidence" value="ECO:0007669"/>
    <property type="project" value="TreeGrafter"/>
</dbReference>
<organism evidence="4 5">
    <name type="scientific">Heterodermia speciosa</name>
    <dbReference type="NCBI Taxonomy" id="116794"/>
    <lineage>
        <taxon>Eukaryota</taxon>
        <taxon>Fungi</taxon>
        <taxon>Dikarya</taxon>
        <taxon>Ascomycota</taxon>
        <taxon>Pezizomycotina</taxon>
        <taxon>Lecanoromycetes</taxon>
        <taxon>OSLEUM clade</taxon>
        <taxon>Lecanoromycetidae</taxon>
        <taxon>Caliciales</taxon>
        <taxon>Physciaceae</taxon>
        <taxon>Heterodermia</taxon>
    </lineage>
</organism>
<reference evidence="4" key="1">
    <citation type="submission" date="2021-03" db="EMBL/GenBank/DDBJ databases">
        <authorList>
            <person name="Tagirdzhanova G."/>
        </authorList>
    </citation>
    <scope>NUCLEOTIDE SEQUENCE</scope>
</reference>
<keyword evidence="5" id="KW-1185">Reference proteome</keyword>
<gene>
    <name evidence="4" type="ORF">HETSPECPRED_010395</name>
</gene>
<dbReference type="InterPro" id="IPR050357">
    <property type="entry name" value="Arrestin_domain-protein"/>
</dbReference>
<comment type="subunit">
    <text evidence="2">Interacts with hulA.</text>
</comment>
<dbReference type="InterPro" id="IPR014752">
    <property type="entry name" value="Arrestin-like_C"/>
</dbReference>
<protein>
    <recommendedName>
        <fullName evidence="3">Arrestin-like N-terminal domain-containing protein</fullName>
    </recommendedName>
</protein>
<dbReference type="EMBL" id="CAJPDS010000093">
    <property type="protein sequence ID" value="CAF9936632.1"/>
    <property type="molecule type" value="Genomic_DNA"/>
</dbReference>
<dbReference type="OrthoDB" id="2333384at2759"/>
<dbReference type="Gene3D" id="2.60.40.640">
    <property type="match status" value="1"/>
</dbReference>
<sequence>MPLQITIHDPRTYYTANSPISGTVHLTGSSDIDVGQILIIFSGRCESKIEIRSGTGKDSTTRTYRALVPVFHYETVLFTGPWTLRPNQHSWDFSFLFPSRCHPSGGDQFRGPIYNFNDNPHQALPPSFDLPPLGLSRRVSGFVSYELEAKLIRDRSKLFASWGSETIQQLLVKSQRDVPEPDPQPYTLYQAISCKSMHLLPGYEDRSLTLREKLHSIRSSTLPEANFRLELRLPRTCVMGWALPIFLETNHNIDPSTKKAPPVVYLKRVKVTVETWGTVRCCSKGRALFALEDSDKVEAFDRPTIIGEYDGLKNPLSITEPIDLRKLLNLYLDPEFFSPGFSTFNIEVRHALRVKVVVECARKTFKAEWFPSDLLIYPEIYQAPTAVIGERFPHGNMLPIQGQNYPPPVPGGIFQTP</sequence>
<dbReference type="GO" id="GO:0030674">
    <property type="term" value="F:protein-macromolecule adaptor activity"/>
    <property type="evidence" value="ECO:0007669"/>
    <property type="project" value="TreeGrafter"/>
</dbReference>
<accession>A0A8H3G8P4</accession>
<evidence type="ECO:0000256" key="1">
    <source>
        <dbReference type="ARBA" id="ARBA00005298"/>
    </source>
</evidence>
<dbReference type="Proteomes" id="UP000664521">
    <property type="component" value="Unassembled WGS sequence"/>
</dbReference>
<comment type="caution">
    <text evidence="4">The sequence shown here is derived from an EMBL/GenBank/DDBJ whole genome shotgun (WGS) entry which is preliminary data.</text>
</comment>
<evidence type="ECO:0000259" key="3">
    <source>
        <dbReference type="Pfam" id="PF00339"/>
    </source>
</evidence>
<dbReference type="GO" id="GO:0005829">
    <property type="term" value="C:cytosol"/>
    <property type="evidence" value="ECO:0007669"/>
    <property type="project" value="TreeGrafter"/>
</dbReference>
<evidence type="ECO:0000313" key="4">
    <source>
        <dbReference type="EMBL" id="CAF9936632.1"/>
    </source>
</evidence>
<name>A0A8H3G8P4_9LECA</name>
<dbReference type="PANTHER" id="PTHR11188:SF17">
    <property type="entry name" value="FI21816P1"/>
    <property type="match status" value="1"/>
</dbReference>
<feature type="domain" description="Arrestin-like N-terminal" evidence="3">
    <location>
        <begin position="4"/>
        <end position="104"/>
    </location>
</feature>
<dbReference type="GO" id="GO:0031625">
    <property type="term" value="F:ubiquitin protein ligase binding"/>
    <property type="evidence" value="ECO:0007669"/>
    <property type="project" value="TreeGrafter"/>
</dbReference>
<dbReference type="InterPro" id="IPR014756">
    <property type="entry name" value="Ig_E-set"/>
</dbReference>
<dbReference type="PANTHER" id="PTHR11188">
    <property type="entry name" value="ARRESTIN DOMAIN CONTAINING PROTEIN"/>
    <property type="match status" value="1"/>
</dbReference>
<comment type="similarity">
    <text evidence="1">Belongs to the arrestin family.</text>
</comment>